<comment type="caution">
    <text evidence="1">The sequence shown here is derived from an EMBL/GenBank/DDBJ whole genome shotgun (WGS) entry which is preliminary data.</text>
</comment>
<sequence length="161" mass="17139">MTPDDDNAVAAASAFAQLGSLIGDGGIDYAAMAFYKSPDDPLRPIMVTLAGISMPSNHHTAREAINNLVELHSSSGADAVEELRLPSGPAVATVLEEHNALIVNGEPNHILTRQLSAWVPDRDGTTIGVVSVITNSFQDWERVCVLGLEIFDTFGWEPLSG</sequence>
<evidence type="ECO:0000313" key="2">
    <source>
        <dbReference type="Proteomes" id="UP000316184"/>
    </source>
</evidence>
<reference evidence="1 2" key="1">
    <citation type="submission" date="2019-06" db="EMBL/GenBank/DDBJ databases">
        <title>Sequencing the genomes of 1000 actinobacteria strains.</title>
        <authorList>
            <person name="Klenk H.-P."/>
        </authorList>
    </citation>
    <scope>NUCLEOTIDE SEQUENCE [LARGE SCALE GENOMIC DNA]</scope>
    <source>
        <strain evidence="1 2">DSM 46699</strain>
    </source>
</reference>
<accession>A0A561V9R1</accession>
<proteinExistence type="predicted"/>
<protein>
    <submittedName>
        <fullName evidence="1">Uncharacterized protein</fullName>
    </submittedName>
</protein>
<dbReference type="EMBL" id="VIWX01000001">
    <property type="protein sequence ID" value="TWG08347.1"/>
    <property type="molecule type" value="Genomic_DNA"/>
</dbReference>
<dbReference type="AlphaFoldDB" id="A0A561V9R1"/>
<gene>
    <name evidence="1" type="ORF">FHU35_11966</name>
</gene>
<dbReference type="Proteomes" id="UP000316184">
    <property type="component" value="Unassembled WGS sequence"/>
</dbReference>
<keyword evidence="2" id="KW-1185">Reference proteome</keyword>
<evidence type="ECO:0000313" key="1">
    <source>
        <dbReference type="EMBL" id="TWG08347.1"/>
    </source>
</evidence>
<name>A0A561V9R1_9PSEU</name>
<organism evidence="1 2">
    <name type="scientific">Saccharopolyspora dendranthemae</name>
    <dbReference type="NCBI Taxonomy" id="1181886"/>
    <lineage>
        <taxon>Bacteria</taxon>
        <taxon>Bacillati</taxon>
        <taxon>Actinomycetota</taxon>
        <taxon>Actinomycetes</taxon>
        <taxon>Pseudonocardiales</taxon>
        <taxon>Pseudonocardiaceae</taxon>
        <taxon>Saccharopolyspora</taxon>
    </lineage>
</organism>